<dbReference type="SUPFAM" id="SSF51011">
    <property type="entry name" value="Glycosyl hydrolase domain"/>
    <property type="match status" value="1"/>
</dbReference>
<dbReference type="Gene3D" id="2.60.40.1180">
    <property type="entry name" value="Golgi alpha-mannosidase II"/>
    <property type="match status" value="1"/>
</dbReference>
<dbReference type="EMBL" id="CAJOBP010003483">
    <property type="protein sequence ID" value="CAF4407162.1"/>
    <property type="molecule type" value="Genomic_DNA"/>
</dbReference>
<gene>
    <name evidence="1" type="ORF">UJA718_LOCUS19538</name>
</gene>
<accession>A0A820PIX0</accession>
<organism evidence="1 2">
    <name type="scientific">Rotaria socialis</name>
    <dbReference type="NCBI Taxonomy" id="392032"/>
    <lineage>
        <taxon>Eukaryota</taxon>
        <taxon>Metazoa</taxon>
        <taxon>Spiralia</taxon>
        <taxon>Gnathifera</taxon>
        <taxon>Rotifera</taxon>
        <taxon>Eurotatoria</taxon>
        <taxon>Bdelloidea</taxon>
        <taxon>Philodinida</taxon>
        <taxon>Philodinidae</taxon>
        <taxon>Rotaria</taxon>
    </lineage>
</organism>
<protein>
    <recommendedName>
        <fullName evidence="3">Glucohydrolase</fullName>
    </recommendedName>
</protein>
<comment type="caution">
    <text evidence="1">The sequence shown here is derived from an EMBL/GenBank/DDBJ whole genome shotgun (WGS) entry which is preliminary data.</text>
</comment>
<dbReference type="AlphaFoldDB" id="A0A820PIX0"/>
<feature type="non-terminal residue" evidence="1">
    <location>
        <position position="1"/>
    </location>
</feature>
<proteinExistence type="predicted"/>
<dbReference type="InterPro" id="IPR013780">
    <property type="entry name" value="Glyco_hydro_b"/>
</dbReference>
<dbReference type="Proteomes" id="UP000663873">
    <property type="component" value="Unassembled WGS sequence"/>
</dbReference>
<keyword evidence="2" id="KW-1185">Reference proteome</keyword>
<name>A0A820PIX0_9BILA</name>
<evidence type="ECO:0000313" key="2">
    <source>
        <dbReference type="Proteomes" id="UP000663873"/>
    </source>
</evidence>
<evidence type="ECO:0000313" key="1">
    <source>
        <dbReference type="EMBL" id="CAF4407162.1"/>
    </source>
</evidence>
<reference evidence="1" key="1">
    <citation type="submission" date="2021-02" db="EMBL/GenBank/DDBJ databases">
        <authorList>
            <person name="Nowell W R."/>
        </authorList>
    </citation>
    <scope>NUCLEOTIDE SEQUENCE</scope>
</reference>
<sequence length="118" mass="13947">VEAALNDSNSIFYYYQKLIQLRKVMPIIVRGNYDILHEDNEHIFMYKRFLEDNHEIIVACNFSQQPVTIGDSSLNERLQKNGQLLISNYNDDNINQKSNWLDFRAYESWVIELAAETK</sequence>
<evidence type="ECO:0008006" key="3">
    <source>
        <dbReference type="Google" id="ProtNLM"/>
    </source>
</evidence>